<dbReference type="EMBL" id="JACHNB010000001">
    <property type="protein sequence ID" value="MBB4745136.1"/>
    <property type="molecule type" value="Genomic_DNA"/>
</dbReference>
<comment type="caution">
    <text evidence="4">The sequence shown here is derived from an EMBL/GenBank/DDBJ whole genome shotgun (WGS) entry which is preliminary data.</text>
</comment>
<dbReference type="InterPro" id="IPR011990">
    <property type="entry name" value="TPR-like_helical_dom_sf"/>
</dbReference>
<gene>
    <name evidence="4" type="ORF">BJY16_008595</name>
</gene>
<dbReference type="Gene3D" id="3.40.50.300">
    <property type="entry name" value="P-loop containing nucleotide triphosphate hydrolases"/>
    <property type="match status" value="1"/>
</dbReference>
<dbReference type="Gene3D" id="1.25.40.10">
    <property type="entry name" value="Tetratricopeptide repeat domain"/>
    <property type="match status" value="2"/>
</dbReference>
<evidence type="ECO:0000259" key="3">
    <source>
        <dbReference type="PROSITE" id="PS50043"/>
    </source>
</evidence>
<evidence type="ECO:0000256" key="1">
    <source>
        <dbReference type="ARBA" id="ARBA00022741"/>
    </source>
</evidence>
<dbReference type="SUPFAM" id="SSF48452">
    <property type="entry name" value="TPR-like"/>
    <property type="match status" value="1"/>
</dbReference>
<sequence length="932" mass="98305">MSGPIVGRARELAVLHQALDDTKDGRGGCHVIFGPPGIGKSRLLLAAGDHADERDIAVAAREAFRHDLAAPLVTLAGALRACSPPTGDFAWLSGVDDHPTGNYAKIHRLRDSLERFAAAQPLLIVIDDAHWMDELSALAVRELVPALASFPVRWLLASRTQPADTPGGQTLSWLSQRGTPIHLDVLDDEATERLCVERIGARVDNTVLALVAGCGGFPLRIEQLLDALLATRQIMVADGIATVVGEDLPSSFVATVREIVGSLSADAQRLLRSVSVLDRPFDIESGARLMGSQDPAELFGLIDEVTTSGLLVEDQDGLVFRHALVHQAVQNSLGNSQAQLLHGKAAVLARERGRPTAEIAGHLLRSGRVGAGAAVEMLRGTAAGVAATAPATAADLMLQALQAIGEHDPARPAIIADTVGLLASAGRVSKAHELGIEALRAELDPATRATIQLGLAEAFKHAGQNAKAAEFAEDGLNQPKIAEDVRARLHAVRAHATFYLDDLTAADAAGAEAARIGREHEPGAAVFGLTARSLVAGAEGRLDEALGHASRATELADTVRGPALHRHPRIWLANALIALDRFDEAEQALRRGRQESDALGTAWAQPLWHYHWAALLTARGRLDDAVAEADAGVTTAEQLTAYQLAVPLLGTLVKLAVLRGDPDQGRGLLERMRELLGTGITAAPEDVIWPEATLLLAEGATREAFALLPGLYDTAVERPTLIVQHPGIAATLVRLATAVGDPGRAEAIAASAAGLARRNPQSHAAAGAAEHAMGVLGRDPRRLQAAVQRFRLSRRPLALAAALADAAELARATGTAGDRAGVRGWYDEALGLCASAGAHGLRQRLESGLGAWLGAVLPEPPPDQRETCLPSLSPAERPVALLVAQGMTNIVVARQLNLSPHTVDSHLRKIFMKLDIRSRVELAALVARECHG</sequence>
<name>A0A7W7H6Z4_9ACTN</name>
<dbReference type="SUPFAM" id="SSF52540">
    <property type="entry name" value="P-loop containing nucleoside triphosphate hydrolases"/>
    <property type="match status" value="1"/>
</dbReference>
<keyword evidence="5" id="KW-1185">Reference proteome</keyword>
<evidence type="ECO:0000313" key="5">
    <source>
        <dbReference type="Proteomes" id="UP000546162"/>
    </source>
</evidence>
<keyword evidence="2" id="KW-0067">ATP-binding</keyword>
<dbReference type="InterPro" id="IPR041664">
    <property type="entry name" value="AAA_16"/>
</dbReference>
<organism evidence="4 5">
    <name type="scientific">Actinoplanes octamycinicus</name>
    <dbReference type="NCBI Taxonomy" id="135948"/>
    <lineage>
        <taxon>Bacteria</taxon>
        <taxon>Bacillati</taxon>
        <taxon>Actinomycetota</taxon>
        <taxon>Actinomycetes</taxon>
        <taxon>Micromonosporales</taxon>
        <taxon>Micromonosporaceae</taxon>
        <taxon>Actinoplanes</taxon>
    </lineage>
</organism>
<dbReference type="GO" id="GO:0005737">
    <property type="term" value="C:cytoplasm"/>
    <property type="evidence" value="ECO:0007669"/>
    <property type="project" value="TreeGrafter"/>
</dbReference>
<dbReference type="InterPro" id="IPR016032">
    <property type="entry name" value="Sig_transdc_resp-reg_C-effctor"/>
</dbReference>
<accession>A0A7W7H6Z4</accession>
<protein>
    <submittedName>
        <fullName evidence="4">ATP/maltotriose-dependent transcriptional regulator MalT</fullName>
    </submittedName>
</protein>
<dbReference type="InterPro" id="IPR000792">
    <property type="entry name" value="Tscrpt_reg_LuxR_C"/>
</dbReference>
<dbReference type="SUPFAM" id="SSF46894">
    <property type="entry name" value="C-terminal effector domain of the bipartite response regulators"/>
    <property type="match status" value="1"/>
</dbReference>
<dbReference type="PROSITE" id="PS50043">
    <property type="entry name" value="HTH_LUXR_2"/>
    <property type="match status" value="1"/>
</dbReference>
<dbReference type="PRINTS" id="PR00038">
    <property type="entry name" value="HTHLUXR"/>
</dbReference>
<evidence type="ECO:0000313" key="4">
    <source>
        <dbReference type="EMBL" id="MBB4745136.1"/>
    </source>
</evidence>
<dbReference type="SMART" id="SM00421">
    <property type="entry name" value="HTH_LUXR"/>
    <property type="match status" value="1"/>
</dbReference>
<keyword evidence="1" id="KW-0547">Nucleotide-binding</keyword>
<feature type="domain" description="HTH luxR-type" evidence="3">
    <location>
        <begin position="865"/>
        <end position="930"/>
    </location>
</feature>
<evidence type="ECO:0000256" key="2">
    <source>
        <dbReference type="ARBA" id="ARBA00022840"/>
    </source>
</evidence>
<dbReference type="PANTHER" id="PTHR16305">
    <property type="entry name" value="TESTICULAR SOLUBLE ADENYLYL CYCLASE"/>
    <property type="match status" value="1"/>
</dbReference>
<dbReference type="InterPro" id="IPR027417">
    <property type="entry name" value="P-loop_NTPase"/>
</dbReference>
<dbReference type="GO" id="GO:0005524">
    <property type="term" value="F:ATP binding"/>
    <property type="evidence" value="ECO:0007669"/>
    <property type="project" value="UniProtKB-KW"/>
</dbReference>
<dbReference type="Proteomes" id="UP000546162">
    <property type="component" value="Unassembled WGS sequence"/>
</dbReference>
<proteinExistence type="predicted"/>
<reference evidence="4 5" key="1">
    <citation type="submission" date="2020-08" db="EMBL/GenBank/DDBJ databases">
        <title>Sequencing the genomes of 1000 actinobacteria strains.</title>
        <authorList>
            <person name="Klenk H.-P."/>
        </authorList>
    </citation>
    <scope>NUCLEOTIDE SEQUENCE [LARGE SCALE GENOMIC DNA]</scope>
    <source>
        <strain evidence="4 5">DSM 45809</strain>
    </source>
</reference>
<dbReference type="RefSeq" id="WP_185045420.1">
    <property type="nucleotide sequence ID" value="NZ_BAABFG010000005.1"/>
</dbReference>
<dbReference type="GO" id="GO:0003677">
    <property type="term" value="F:DNA binding"/>
    <property type="evidence" value="ECO:0007669"/>
    <property type="project" value="InterPro"/>
</dbReference>
<dbReference type="InterPro" id="IPR036388">
    <property type="entry name" value="WH-like_DNA-bd_sf"/>
</dbReference>
<dbReference type="GO" id="GO:0006355">
    <property type="term" value="P:regulation of DNA-templated transcription"/>
    <property type="evidence" value="ECO:0007669"/>
    <property type="project" value="InterPro"/>
</dbReference>
<dbReference type="AlphaFoldDB" id="A0A7W7H6Z4"/>
<dbReference type="Gene3D" id="1.10.10.10">
    <property type="entry name" value="Winged helix-like DNA-binding domain superfamily/Winged helix DNA-binding domain"/>
    <property type="match status" value="1"/>
</dbReference>
<dbReference type="PANTHER" id="PTHR16305:SF28">
    <property type="entry name" value="GUANYLATE CYCLASE DOMAIN-CONTAINING PROTEIN"/>
    <property type="match status" value="1"/>
</dbReference>
<dbReference type="Pfam" id="PF13191">
    <property type="entry name" value="AAA_16"/>
    <property type="match status" value="1"/>
</dbReference>
<dbReference type="CDD" id="cd06170">
    <property type="entry name" value="LuxR_C_like"/>
    <property type="match status" value="1"/>
</dbReference>
<dbReference type="GO" id="GO:0004016">
    <property type="term" value="F:adenylate cyclase activity"/>
    <property type="evidence" value="ECO:0007669"/>
    <property type="project" value="TreeGrafter"/>
</dbReference>
<dbReference type="Pfam" id="PF00196">
    <property type="entry name" value="GerE"/>
    <property type="match status" value="1"/>
</dbReference>